<gene>
    <name evidence="2" type="ORF">NKR19_g6149</name>
</gene>
<proteinExistence type="predicted"/>
<evidence type="ECO:0000313" key="3">
    <source>
        <dbReference type="Proteomes" id="UP001174691"/>
    </source>
</evidence>
<feature type="compositionally biased region" description="Acidic residues" evidence="1">
    <location>
        <begin position="71"/>
        <end position="81"/>
    </location>
</feature>
<dbReference type="AlphaFoldDB" id="A0AA38RTQ2"/>
<protein>
    <submittedName>
        <fullName evidence="2">Uncharacterized protein</fullName>
    </submittedName>
</protein>
<evidence type="ECO:0000256" key="1">
    <source>
        <dbReference type="SAM" id="MobiDB-lite"/>
    </source>
</evidence>
<name>A0AA38RTQ2_9PEZI</name>
<feature type="region of interest" description="Disordered" evidence="1">
    <location>
        <begin position="61"/>
        <end position="86"/>
    </location>
</feature>
<keyword evidence="3" id="KW-1185">Reference proteome</keyword>
<sequence length="116" mass="12290">MNWQEKASRGVVAAPLRAGELLQNLGDPENSLSLRSSFGEDLNSDCSSSVAPPTVVIAHDAVETQPVQTQQEEEEKEEDSPSEAPIREVLANALMAMADAGGDGASLSLKRSRAAR</sequence>
<reference evidence="2" key="1">
    <citation type="submission" date="2022-07" db="EMBL/GenBank/DDBJ databases">
        <title>Fungi with potential for degradation of polypropylene.</title>
        <authorList>
            <person name="Gostincar C."/>
        </authorList>
    </citation>
    <scope>NUCLEOTIDE SEQUENCE</scope>
    <source>
        <strain evidence="2">EXF-13287</strain>
    </source>
</reference>
<comment type="caution">
    <text evidence="2">The sequence shown here is derived from an EMBL/GenBank/DDBJ whole genome shotgun (WGS) entry which is preliminary data.</text>
</comment>
<dbReference type="Proteomes" id="UP001174691">
    <property type="component" value="Unassembled WGS sequence"/>
</dbReference>
<accession>A0AA38RTQ2</accession>
<evidence type="ECO:0000313" key="2">
    <source>
        <dbReference type="EMBL" id="KAJ9145218.1"/>
    </source>
</evidence>
<organism evidence="2 3">
    <name type="scientific">Coniochaeta hoffmannii</name>
    <dbReference type="NCBI Taxonomy" id="91930"/>
    <lineage>
        <taxon>Eukaryota</taxon>
        <taxon>Fungi</taxon>
        <taxon>Dikarya</taxon>
        <taxon>Ascomycota</taxon>
        <taxon>Pezizomycotina</taxon>
        <taxon>Sordariomycetes</taxon>
        <taxon>Sordariomycetidae</taxon>
        <taxon>Coniochaetales</taxon>
        <taxon>Coniochaetaceae</taxon>
        <taxon>Coniochaeta</taxon>
    </lineage>
</organism>
<dbReference type="EMBL" id="JANBVN010000092">
    <property type="protein sequence ID" value="KAJ9145218.1"/>
    <property type="molecule type" value="Genomic_DNA"/>
</dbReference>